<evidence type="ECO:0000313" key="1">
    <source>
        <dbReference type="EMBL" id="QRW25808.1"/>
    </source>
</evidence>
<dbReference type="RefSeq" id="XP_043186045.1">
    <property type="nucleotide sequence ID" value="XM_043330700.1"/>
</dbReference>
<dbReference type="Proteomes" id="UP000650533">
    <property type="component" value="Chromosome 14"/>
</dbReference>
<reference evidence="1" key="1">
    <citation type="submission" date="2020-05" db="EMBL/GenBank/DDBJ databases">
        <title>Evolutionary and genomic comparisons of hybrid uninucleate and nonhybrid Rhizoctonia fungi.</title>
        <authorList>
            <person name="Li C."/>
            <person name="Chen X."/>
        </authorList>
    </citation>
    <scope>NUCLEOTIDE SEQUENCE</scope>
    <source>
        <strain evidence="1">AG-1 IA</strain>
    </source>
</reference>
<accession>A0A8H8P8L3</accession>
<organism evidence="1 2">
    <name type="scientific">Rhizoctonia solani</name>
    <dbReference type="NCBI Taxonomy" id="456999"/>
    <lineage>
        <taxon>Eukaryota</taxon>
        <taxon>Fungi</taxon>
        <taxon>Dikarya</taxon>
        <taxon>Basidiomycota</taxon>
        <taxon>Agaricomycotina</taxon>
        <taxon>Agaricomycetes</taxon>
        <taxon>Cantharellales</taxon>
        <taxon>Ceratobasidiaceae</taxon>
        <taxon>Rhizoctonia</taxon>
    </lineage>
</organism>
<evidence type="ECO:0000313" key="2">
    <source>
        <dbReference type="Proteomes" id="UP000650533"/>
    </source>
</evidence>
<dbReference type="AlphaFoldDB" id="A0A8H8P8L3"/>
<dbReference type="GeneID" id="67033163"/>
<gene>
    <name evidence="1" type="ORF">RhiXN_10885</name>
</gene>
<sequence length="101" mass="10931">MIGRSPDTPPRSPGVNVLFDRLDATVWPTLPIYLHSRRTHSPIGCGGSESAAADSPAWALATSNIQHDTHALGKNNNKRHVNIVIVAVRFKANSGVVRIWA</sequence>
<proteinExistence type="predicted"/>
<dbReference type="KEGG" id="rsx:RhiXN_10885"/>
<protein>
    <submittedName>
        <fullName evidence="1">Uncharacterized protein</fullName>
    </submittedName>
</protein>
<name>A0A8H8P8L3_9AGAM</name>
<dbReference type="EMBL" id="CP059671">
    <property type="protein sequence ID" value="QRW25808.1"/>
    <property type="molecule type" value="Genomic_DNA"/>
</dbReference>